<protein>
    <submittedName>
        <fullName evidence="2">Uncharacterized protein</fullName>
    </submittedName>
</protein>
<keyword evidence="3" id="KW-1185">Reference proteome</keyword>
<keyword evidence="1" id="KW-0732">Signal</keyword>
<name>A0A6A6XLK6_9PLEO</name>
<evidence type="ECO:0000256" key="1">
    <source>
        <dbReference type="SAM" id="SignalP"/>
    </source>
</evidence>
<dbReference type="EMBL" id="MU001814">
    <property type="protein sequence ID" value="KAF2797104.1"/>
    <property type="molecule type" value="Genomic_DNA"/>
</dbReference>
<organism evidence="2 3">
    <name type="scientific">Melanomma pulvis-pyrius CBS 109.77</name>
    <dbReference type="NCBI Taxonomy" id="1314802"/>
    <lineage>
        <taxon>Eukaryota</taxon>
        <taxon>Fungi</taxon>
        <taxon>Dikarya</taxon>
        <taxon>Ascomycota</taxon>
        <taxon>Pezizomycotina</taxon>
        <taxon>Dothideomycetes</taxon>
        <taxon>Pleosporomycetidae</taxon>
        <taxon>Pleosporales</taxon>
        <taxon>Melanommataceae</taxon>
        <taxon>Melanomma</taxon>
    </lineage>
</organism>
<dbReference type="AlphaFoldDB" id="A0A6A6XLK6"/>
<proteinExistence type="predicted"/>
<gene>
    <name evidence="2" type="ORF">K505DRAFT_236249</name>
</gene>
<sequence length="129" mass="14155">MYVLALLTALLLALCGVGAADDAVGENRIKVFLFAEPAFFSEVQVDAVNNTCVSLLNNLIDGRVQSLLVGGHDVSTVLKRMDYWYCVFYDNYACAGTEDQNLVFPDGVNNLASANWQTKIHSLQCTTDR</sequence>
<feature type="signal peptide" evidence="1">
    <location>
        <begin position="1"/>
        <end position="19"/>
    </location>
</feature>
<dbReference type="Proteomes" id="UP000799757">
    <property type="component" value="Unassembled WGS sequence"/>
</dbReference>
<evidence type="ECO:0000313" key="2">
    <source>
        <dbReference type="EMBL" id="KAF2797104.1"/>
    </source>
</evidence>
<accession>A0A6A6XLK6</accession>
<reference evidence="2" key="1">
    <citation type="journal article" date="2020" name="Stud. Mycol.">
        <title>101 Dothideomycetes genomes: a test case for predicting lifestyles and emergence of pathogens.</title>
        <authorList>
            <person name="Haridas S."/>
            <person name="Albert R."/>
            <person name="Binder M."/>
            <person name="Bloem J."/>
            <person name="Labutti K."/>
            <person name="Salamov A."/>
            <person name="Andreopoulos B."/>
            <person name="Baker S."/>
            <person name="Barry K."/>
            <person name="Bills G."/>
            <person name="Bluhm B."/>
            <person name="Cannon C."/>
            <person name="Castanera R."/>
            <person name="Culley D."/>
            <person name="Daum C."/>
            <person name="Ezra D."/>
            <person name="Gonzalez J."/>
            <person name="Henrissat B."/>
            <person name="Kuo A."/>
            <person name="Liang C."/>
            <person name="Lipzen A."/>
            <person name="Lutzoni F."/>
            <person name="Magnuson J."/>
            <person name="Mondo S."/>
            <person name="Nolan M."/>
            <person name="Ohm R."/>
            <person name="Pangilinan J."/>
            <person name="Park H.-J."/>
            <person name="Ramirez L."/>
            <person name="Alfaro M."/>
            <person name="Sun H."/>
            <person name="Tritt A."/>
            <person name="Yoshinaga Y."/>
            <person name="Zwiers L.-H."/>
            <person name="Turgeon B."/>
            <person name="Goodwin S."/>
            <person name="Spatafora J."/>
            <person name="Crous P."/>
            <person name="Grigoriev I."/>
        </authorList>
    </citation>
    <scope>NUCLEOTIDE SEQUENCE</scope>
    <source>
        <strain evidence="2">CBS 109.77</strain>
    </source>
</reference>
<dbReference type="OrthoDB" id="3774233at2759"/>
<evidence type="ECO:0000313" key="3">
    <source>
        <dbReference type="Proteomes" id="UP000799757"/>
    </source>
</evidence>
<feature type="chain" id="PRO_5025536074" evidence="1">
    <location>
        <begin position="20"/>
        <end position="129"/>
    </location>
</feature>